<dbReference type="Gene3D" id="3.30.428.70">
    <property type="match status" value="1"/>
</dbReference>
<dbReference type="InterPro" id="IPR045759">
    <property type="entry name" value="Ap4A_phos1/2_N"/>
</dbReference>
<protein>
    <submittedName>
        <fullName evidence="4">Uncharacterized protein</fullName>
    </submittedName>
</protein>
<feature type="domain" description="ATP adenylyltransferase C-terminal" evidence="2">
    <location>
        <begin position="201"/>
        <end position="315"/>
    </location>
</feature>
<proteinExistence type="predicted"/>
<dbReference type="PANTHER" id="PTHR38420:SF1">
    <property type="entry name" value="PUTATIVE (AFU_ORTHOLOGUE AFUA_5G14690)-RELATED"/>
    <property type="match status" value="1"/>
</dbReference>
<feature type="domain" description="Ap4A phosphorylase 1/2 N-terminal" evidence="3">
    <location>
        <begin position="47"/>
        <end position="171"/>
    </location>
</feature>
<gene>
    <name evidence="4" type="ORF">BCR35DRAFT_306253</name>
</gene>
<reference evidence="4 5" key="1">
    <citation type="submission" date="2016-07" db="EMBL/GenBank/DDBJ databases">
        <title>Pervasive Adenine N6-methylation of Active Genes in Fungi.</title>
        <authorList>
            <consortium name="DOE Joint Genome Institute"/>
            <person name="Mondo S.J."/>
            <person name="Dannebaum R.O."/>
            <person name="Kuo R.C."/>
            <person name="Labutti K."/>
            <person name="Haridas S."/>
            <person name="Kuo A."/>
            <person name="Salamov A."/>
            <person name="Ahrendt S.R."/>
            <person name="Lipzen A."/>
            <person name="Sullivan W."/>
            <person name="Andreopoulos W.B."/>
            <person name="Clum A."/>
            <person name="Lindquist E."/>
            <person name="Daum C."/>
            <person name="Ramamoorthy G.K."/>
            <person name="Gryganskyi A."/>
            <person name="Culley D."/>
            <person name="Magnuson J.K."/>
            <person name="James T.Y."/>
            <person name="O'Malley M.A."/>
            <person name="Stajich J.E."/>
            <person name="Spatafora J.W."/>
            <person name="Visel A."/>
            <person name="Grigoriev I.V."/>
        </authorList>
    </citation>
    <scope>NUCLEOTIDE SEQUENCE [LARGE SCALE GENOMIC DNA]</scope>
    <source>
        <strain evidence="4 5">62-1032</strain>
    </source>
</reference>
<evidence type="ECO:0000259" key="2">
    <source>
        <dbReference type="Pfam" id="PF09830"/>
    </source>
</evidence>
<dbReference type="GO" id="GO:0009117">
    <property type="term" value="P:nucleotide metabolic process"/>
    <property type="evidence" value="ECO:0007669"/>
    <property type="project" value="InterPro"/>
</dbReference>
<evidence type="ECO:0000259" key="3">
    <source>
        <dbReference type="Pfam" id="PF19327"/>
    </source>
</evidence>
<feature type="region of interest" description="Disordered" evidence="1">
    <location>
        <begin position="58"/>
        <end position="88"/>
    </location>
</feature>
<dbReference type="InParanoid" id="A0A1Y2EWS2"/>
<organism evidence="4 5">
    <name type="scientific">Leucosporidium creatinivorum</name>
    <dbReference type="NCBI Taxonomy" id="106004"/>
    <lineage>
        <taxon>Eukaryota</taxon>
        <taxon>Fungi</taxon>
        <taxon>Dikarya</taxon>
        <taxon>Basidiomycota</taxon>
        <taxon>Pucciniomycotina</taxon>
        <taxon>Microbotryomycetes</taxon>
        <taxon>Leucosporidiales</taxon>
        <taxon>Leucosporidium</taxon>
    </lineage>
</organism>
<dbReference type="AlphaFoldDB" id="A0A1Y2EWS2"/>
<dbReference type="SUPFAM" id="SSF54197">
    <property type="entry name" value="HIT-like"/>
    <property type="match status" value="1"/>
</dbReference>
<dbReference type="GO" id="GO:0003877">
    <property type="term" value="F:ATP:ADP adenylyltransferase activity"/>
    <property type="evidence" value="ECO:0007669"/>
    <property type="project" value="InterPro"/>
</dbReference>
<feature type="compositionally biased region" description="Basic and acidic residues" evidence="1">
    <location>
        <begin position="58"/>
        <end position="80"/>
    </location>
</feature>
<dbReference type="GO" id="GO:0005524">
    <property type="term" value="F:ATP binding"/>
    <property type="evidence" value="ECO:0007669"/>
    <property type="project" value="InterPro"/>
</dbReference>
<name>A0A1Y2EWS2_9BASI</name>
<dbReference type="InterPro" id="IPR009163">
    <property type="entry name" value="Ap4A_phos1/2"/>
</dbReference>
<dbReference type="Proteomes" id="UP000193467">
    <property type="component" value="Unassembled WGS sequence"/>
</dbReference>
<dbReference type="OrthoDB" id="10267950at2759"/>
<comment type="caution">
    <text evidence="4">The sequence shown here is derived from an EMBL/GenBank/DDBJ whole genome shotgun (WGS) entry which is preliminary data.</text>
</comment>
<dbReference type="Pfam" id="PF19327">
    <property type="entry name" value="Ap4A_phos_N"/>
    <property type="match status" value="1"/>
</dbReference>
<evidence type="ECO:0000256" key="1">
    <source>
        <dbReference type="SAM" id="MobiDB-lite"/>
    </source>
</evidence>
<sequence>MPIPPVLLPPLDSLPSLVSSTFASAAAKDQISIFQASSSSKHSGTGAFDHTVLVCPELDEKPGAPHKTPDLSSPKDKDPFEGPSFPEGQSIADLGEHVALTNTNAMRDEHFMITSKGFRPQAGELLEKDLATTYEVLSAFKKQGKPLLGFFNGGPHAGASQPHLHIQFIPFVDGFPPGAEKLAQATSDSLSPSQPALLPTPHVHYIIKLPTSPSPADLNSSYHHLLSLFRSGKRDSYNLILTTAHLHLIPRSSDAHVVPHPRTKAARKENADEVQEEMTFNGMTYAGIWFVGSEEERDDLVAYGCSEVLKQAGYPRTGRWPLKL</sequence>
<accession>A0A1Y2EWS2</accession>
<dbReference type="InterPro" id="IPR019200">
    <property type="entry name" value="ATP_adenylylTrfase_C"/>
</dbReference>
<dbReference type="InterPro" id="IPR036265">
    <property type="entry name" value="HIT-like_sf"/>
</dbReference>
<evidence type="ECO:0000313" key="4">
    <source>
        <dbReference type="EMBL" id="ORY75714.1"/>
    </source>
</evidence>
<dbReference type="PANTHER" id="PTHR38420">
    <property type="entry name" value="AP-4-A PHOSPHORYLASE II"/>
    <property type="match status" value="1"/>
</dbReference>
<evidence type="ECO:0000313" key="5">
    <source>
        <dbReference type="Proteomes" id="UP000193467"/>
    </source>
</evidence>
<dbReference type="EMBL" id="MCGR01000037">
    <property type="protein sequence ID" value="ORY75714.1"/>
    <property type="molecule type" value="Genomic_DNA"/>
</dbReference>
<dbReference type="InterPro" id="IPR043171">
    <property type="entry name" value="Ap4A_phos1/2-like"/>
</dbReference>
<keyword evidence="5" id="KW-1185">Reference proteome</keyword>
<dbReference type="Pfam" id="PF09830">
    <property type="entry name" value="ATP_transf"/>
    <property type="match status" value="1"/>
</dbReference>